<dbReference type="Gene3D" id="1.20.1250.20">
    <property type="entry name" value="MFS general substrate transporter like domains"/>
    <property type="match status" value="1"/>
</dbReference>
<dbReference type="PANTHER" id="PTHR23514">
    <property type="entry name" value="BYPASS OF STOP CODON PROTEIN 6"/>
    <property type="match status" value="1"/>
</dbReference>
<evidence type="ECO:0000313" key="7">
    <source>
        <dbReference type="EMBL" id="TQL95779.1"/>
    </source>
</evidence>
<feature type="transmembrane region" description="Helical" evidence="5">
    <location>
        <begin position="46"/>
        <end position="66"/>
    </location>
</feature>
<feature type="transmembrane region" description="Helical" evidence="5">
    <location>
        <begin position="303"/>
        <end position="324"/>
    </location>
</feature>
<keyword evidence="4 5" id="KW-0472">Membrane</keyword>
<dbReference type="Proteomes" id="UP000316096">
    <property type="component" value="Unassembled WGS sequence"/>
</dbReference>
<protein>
    <submittedName>
        <fullName evidence="7">Sugar phosphate permease</fullName>
    </submittedName>
</protein>
<feature type="transmembrane region" description="Helical" evidence="5">
    <location>
        <begin position="16"/>
        <end position="34"/>
    </location>
</feature>
<keyword evidence="3 5" id="KW-1133">Transmembrane helix</keyword>
<comment type="subcellular location">
    <subcellularLocation>
        <location evidence="1">Cell membrane</location>
        <topology evidence="1">Multi-pass membrane protein</topology>
    </subcellularLocation>
</comment>
<evidence type="ECO:0000256" key="2">
    <source>
        <dbReference type="ARBA" id="ARBA00022692"/>
    </source>
</evidence>
<dbReference type="PROSITE" id="PS50850">
    <property type="entry name" value="MFS"/>
    <property type="match status" value="1"/>
</dbReference>
<evidence type="ECO:0000256" key="3">
    <source>
        <dbReference type="ARBA" id="ARBA00022989"/>
    </source>
</evidence>
<dbReference type="InterPro" id="IPR036259">
    <property type="entry name" value="MFS_trans_sf"/>
</dbReference>
<evidence type="ECO:0000256" key="4">
    <source>
        <dbReference type="ARBA" id="ARBA00023136"/>
    </source>
</evidence>
<gene>
    <name evidence="7" type="ORF">FB559_1287</name>
</gene>
<feature type="domain" description="Major facilitator superfamily (MFS) profile" evidence="6">
    <location>
        <begin position="213"/>
        <end position="403"/>
    </location>
</feature>
<dbReference type="EMBL" id="VFOZ01000001">
    <property type="protein sequence ID" value="TQL95779.1"/>
    <property type="molecule type" value="Genomic_DNA"/>
</dbReference>
<dbReference type="Pfam" id="PF07690">
    <property type="entry name" value="MFS_1"/>
    <property type="match status" value="1"/>
</dbReference>
<evidence type="ECO:0000256" key="5">
    <source>
        <dbReference type="SAM" id="Phobius"/>
    </source>
</evidence>
<dbReference type="GO" id="GO:0022857">
    <property type="term" value="F:transmembrane transporter activity"/>
    <property type="evidence" value="ECO:0007669"/>
    <property type="project" value="InterPro"/>
</dbReference>
<accession>A0A543CFA8</accession>
<evidence type="ECO:0000313" key="8">
    <source>
        <dbReference type="Proteomes" id="UP000316096"/>
    </source>
</evidence>
<name>A0A543CFA8_9ACTN</name>
<dbReference type="InterPro" id="IPR011701">
    <property type="entry name" value="MFS"/>
</dbReference>
<feature type="transmembrane region" description="Helical" evidence="5">
    <location>
        <begin position="78"/>
        <end position="96"/>
    </location>
</feature>
<feature type="transmembrane region" description="Helical" evidence="5">
    <location>
        <begin position="102"/>
        <end position="122"/>
    </location>
</feature>
<keyword evidence="2 5" id="KW-0812">Transmembrane</keyword>
<dbReference type="SUPFAM" id="SSF103473">
    <property type="entry name" value="MFS general substrate transporter"/>
    <property type="match status" value="1"/>
</dbReference>
<organism evidence="7 8">
    <name type="scientific">Actinoallomurus bryophytorum</name>
    <dbReference type="NCBI Taxonomy" id="1490222"/>
    <lineage>
        <taxon>Bacteria</taxon>
        <taxon>Bacillati</taxon>
        <taxon>Actinomycetota</taxon>
        <taxon>Actinomycetes</taxon>
        <taxon>Streptosporangiales</taxon>
        <taxon>Thermomonosporaceae</taxon>
        <taxon>Actinoallomurus</taxon>
    </lineage>
</organism>
<dbReference type="CDD" id="cd17393">
    <property type="entry name" value="MFS_MosC_like"/>
    <property type="match status" value="1"/>
</dbReference>
<proteinExistence type="predicted"/>
<dbReference type="InterPro" id="IPR051788">
    <property type="entry name" value="MFS_Transporter"/>
</dbReference>
<reference evidence="7 8" key="1">
    <citation type="submission" date="2019-06" db="EMBL/GenBank/DDBJ databases">
        <title>Sequencing the genomes of 1000 actinobacteria strains.</title>
        <authorList>
            <person name="Klenk H.-P."/>
        </authorList>
    </citation>
    <scope>NUCLEOTIDE SEQUENCE [LARGE SCALE GENOMIC DNA]</scope>
    <source>
        <strain evidence="7 8">DSM 102200</strain>
    </source>
</reference>
<dbReference type="RefSeq" id="WP_246121384.1">
    <property type="nucleotide sequence ID" value="NZ_VFOZ01000001.1"/>
</dbReference>
<feature type="transmembrane region" description="Helical" evidence="5">
    <location>
        <begin position="336"/>
        <end position="357"/>
    </location>
</feature>
<evidence type="ECO:0000256" key="1">
    <source>
        <dbReference type="ARBA" id="ARBA00004651"/>
    </source>
</evidence>
<feature type="transmembrane region" description="Helical" evidence="5">
    <location>
        <begin position="168"/>
        <end position="187"/>
    </location>
</feature>
<feature type="transmembrane region" description="Helical" evidence="5">
    <location>
        <begin position="275"/>
        <end position="297"/>
    </location>
</feature>
<evidence type="ECO:0000259" key="6">
    <source>
        <dbReference type="PROSITE" id="PS50850"/>
    </source>
</evidence>
<feature type="transmembrane region" description="Helical" evidence="5">
    <location>
        <begin position="363"/>
        <end position="380"/>
    </location>
</feature>
<sequence length="403" mass="40849">MAAEIDQRTRRGRRSAYAAFGVQGLSFAALVTRIPEIQKAHNLSDTTLALVLLAVPVVAGVGSVLAGSLMPRYGSGPVLRIAQPFVLLSIIAIGLAPDDLALYATTALFGLFVGAVDASMNAQAVTAETLYGKSLLTGFHAVWSAAGIVAGLWIALANRVDMSLSAGFAIPAALGLAVSLWTGRLLYARELETTAPSGEQLRAAAKRVPWKPIVIIGVAVTCMYIADSATSSYSAKYLKDDLNASGTVAPLAYVVYQVAMMLSRTGADFVVRAYGAARVVAAGAVVGGLGLAIAAAAPGPAVAIAGFALAGLGLAVVVPTSFSAAGRLDPTGLGIAVARVNVFNYFGFVLGAVVAGAAASQLWIAYAVGAVLTLVILASAKGFQPAPVAGANPDTPVAQRPVA</sequence>
<dbReference type="GO" id="GO:0005886">
    <property type="term" value="C:plasma membrane"/>
    <property type="evidence" value="ECO:0007669"/>
    <property type="project" value="UniProtKB-SubCell"/>
</dbReference>
<feature type="transmembrane region" description="Helical" evidence="5">
    <location>
        <begin position="208"/>
        <end position="226"/>
    </location>
</feature>
<dbReference type="AlphaFoldDB" id="A0A543CFA8"/>
<feature type="transmembrane region" description="Helical" evidence="5">
    <location>
        <begin position="246"/>
        <end position="263"/>
    </location>
</feature>
<keyword evidence="8" id="KW-1185">Reference proteome</keyword>
<dbReference type="InterPro" id="IPR020846">
    <property type="entry name" value="MFS_dom"/>
</dbReference>
<feature type="transmembrane region" description="Helical" evidence="5">
    <location>
        <begin position="134"/>
        <end position="156"/>
    </location>
</feature>
<comment type="caution">
    <text evidence="7">The sequence shown here is derived from an EMBL/GenBank/DDBJ whole genome shotgun (WGS) entry which is preliminary data.</text>
</comment>
<dbReference type="PANTHER" id="PTHR23514:SF13">
    <property type="entry name" value="INNER MEMBRANE PROTEIN YBJJ"/>
    <property type="match status" value="1"/>
</dbReference>